<keyword evidence="2" id="KW-1185">Reference proteome</keyword>
<organism evidence="1 2">
    <name type="scientific">Chitinophaga defluvii</name>
    <dbReference type="NCBI Taxonomy" id="3163343"/>
    <lineage>
        <taxon>Bacteria</taxon>
        <taxon>Pseudomonadati</taxon>
        <taxon>Bacteroidota</taxon>
        <taxon>Chitinophagia</taxon>
        <taxon>Chitinophagales</taxon>
        <taxon>Chitinophagaceae</taxon>
        <taxon>Chitinophaga</taxon>
    </lineage>
</organism>
<dbReference type="SUPFAM" id="SSF48452">
    <property type="entry name" value="TPR-like"/>
    <property type="match status" value="1"/>
</dbReference>
<evidence type="ECO:0000313" key="1">
    <source>
        <dbReference type="EMBL" id="MET6999740.1"/>
    </source>
</evidence>
<dbReference type="InterPro" id="IPR041662">
    <property type="entry name" value="SusD-like_2"/>
</dbReference>
<dbReference type="Pfam" id="PF12771">
    <property type="entry name" value="SusD-like_2"/>
    <property type="match status" value="1"/>
</dbReference>
<evidence type="ECO:0000313" key="2">
    <source>
        <dbReference type="Proteomes" id="UP001549749"/>
    </source>
</evidence>
<reference evidence="1 2" key="1">
    <citation type="submission" date="2024-06" db="EMBL/GenBank/DDBJ databases">
        <title>Chitinophaga defluvii sp. nov., isolated from municipal sewage.</title>
        <authorList>
            <person name="Zhang L."/>
        </authorList>
    </citation>
    <scope>NUCLEOTIDE SEQUENCE [LARGE SCALE GENOMIC DNA]</scope>
    <source>
        <strain evidence="1 2">H8</strain>
    </source>
</reference>
<gene>
    <name evidence="1" type="ORF">ABR189_20285</name>
</gene>
<proteinExistence type="predicted"/>
<sequence>MKVKNYLKIVPPYSIAILALGMFSMSCNREKLAEYNTNPDLILNVSPKPILTTAIVKMHDNSGEAFWDNIRGISNWTQQFVRKNGNSVSFASSANNTNGRYGTFYNGVGPLLIDAQKRIELMPAGEKEKYAYIHAIPSILKVYYAWYVSDVNGSLAYIDGLSARNGGTFSPAYQSQQELYDIFDKELKAAVTVLKTQQPAVQEMLGSHDLYFDGNDASIQKWIKAANSLRLKIAMRLTKRDPEKTKAIAAEVLADNVGVISSLEEEWLFKAGPSFTADGNWNPYPDNGFSGEKNVIDFLWNTQDPRLRLFFRKNSWTKANFDLAKAQGKIGANAKWDPRQYYGQYASPDANKDEDKKRFFESVTIKDGGKDVVIDTISPLQQRLFQAEYNGGKGFTTFHVITYADVCFMRAELAARKLTNESAEDWYYKGIDASIRSYNDIANVAQLEEYEAVAGNEIATYIQQPGIKFNPAKALEQIVIQQYLNYFKLPNEAWALIKRTGMPNANTIMPLEVLKGDGQLLEIPRRYVINYPLAGDLNFTNRTQAIDDMRKDPDFGLPSDIFGRVWWDKK</sequence>
<keyword evidence="1" id="KW-0449">Lipoprotein</keyword>
<protein>
    <submittedName>
        <fullName evidence="1">SusD/RagB family nutrient-binding outer membrane lipoprotein</fullName>
    </submittedName>
</protein>
<accession>A0ABV2TBU5</accession>
<name>A0ABV2TBU5_9BACT</name>
<dbReference type="Proteomes" id="UP001549749">
    <property type="component" value="Unassembled WGS sequence"/>
</dbReference>
<dbReference type="PROSITE" id="PS51257">
    <property type="entry name" value="PROKAR_LIPOPROTEIN"/>
    <property type="match status" value="1"/>
</dbReference>
<dbReference type="InterPro" id="IPR011990">
    <property type="entry name" value="TPR-like_helical_dom_sf"/>
</dbReference>
<dbReference type="Gene3D" id="1.25.40.390">
    <property type="match status" value="1"/>
</dbReference>
<dbReference type="EMBL" id="JBEXAC010000002">
    <property type="protein sequence ID" value="MET6999740.1"/>
    <property type="molecule type" value="Genomic_DNA"/>
</dbReference>
<comment type="caution">
    <text evidence="1">The sequence shown here is derived from an EMBL/GenBank/DDBJ whole genome shotgun (WGS) entry which is preliminary data.</text>
</comment>
<dbReference type="RefSeq" id="WP_354662302.1">
    <property type="nucleotide sequence ID" value="NZ_JBEXAC010000002.1"/>
</dbReference>